<dbReference type="AlphaFoldDB" id="A0AAD8QNT1"/>
<dbReference type="Proteomes" id="UP001231189">
    <property type="component" value="Unassembled WGS sequence"/>
</dbReference>
<reference evidence="2" key="1">
    <citation type="submission" date="2023-07" db="EMBL/GenBank/DDBJ databases">
        <title>A chromosome-level genome assembly of Lolium multiflorum.</title>
        <authorList>
            <person name="Chen Y."/>
            <person name="Copetti D."/>
            <person name="Kolliker R."/>
            <person name="Studer B."/>
        </authorList>
    </citation>
    <scope>NUCLEOTIDE SEQUENCE</scope>
    <source>
        <strain evidence="2">02402/16</strain>
        <tissue evidence="2">Leaf</tissue>
    </source>
</reference>
<feature type="region of interest" description="Disordered" evidence="1">
    <location>
        <begin position="62"/>
        <end position="98"/>
    </location>
</feature>
<protein>
    <recommendedName>
        <fullName evidence="4">Reverse transcriptase domain-containing protein</fullName>
    </recommendedName>
</protein>
<organism evidence="2 3">
    <name type="scientific">Lolium multiflorum</name>
    <name type="common">Italian ryegrass</name>
    <name type="synonym">Lolium perenne subsp. multiflorum</name>
    <dbReference type="NCBI Taxonomy" id="4521"/>
    <lineage>
        <taxon>Eukaryota</taxon>
        <taxon>Viridiplantae</taxon>
        <taxon>Streptophyta</taxon>
        <taxon>Embryophyta</taxon>
        <taxon>Tracheophyta</taxon>
        <taxon>Spermatophyta</taxon>
        <taxon>Magnoliopsida</taxon>
        <taxon>Liliopsida</taxon>
        <taxon>Poales</taxon>
        <taxon>Poaceae</taxon>
        <taxon>BOP clade</taxon>
        <taxon>Pooideae</taxon>
        <taxon>Poodae</taxon>
        <taxon>Poeae</taxon>
        <taxon>Poeae Chloroplast Group 2 (Poeae type)</taxon>
        <taxon>Loliodinae</taxon>
        <taxon>Loliinae</taxon>
        <taxon>Lolium</taxon>
    </lineage>
</organism>
<evidence type="ECO:0000313" key="2">
    <source>
        <dbReference type="EMBL" id="KAK1605872.1"/>
    </source>
</evidence>
<dbReference type="Gene3D" id="3.30.70.270">
    <property type="match status" value="1"/>
</dbReference>
<dbReference type="EMBL" id="JAUUTY010000007">
    <property type="protein sequence ID" value="KAK1605872.1"/>
    <property type="molecule type" value="Genomic_DNA"/>
</dbReference>
<evidence type="ECO:0008006" key="4">
    <source>
        <dbReference type="Google" id="ProtNLM"/>
    </source>
</evidence>
<proteinExistence type="predicted"/>
<dbReference type="SUPFAM" id="SSF56672">
    <property type="entry name" value="DNA/RNA polymerases"/>
    <property type="match status" value="1"/>
</dbReference>
<comment type="caution">
    <text evidence="2">The sequence shown here is derived from an EMBL/GenBank/DDBJ whole genome shotgun (WGS) entry which is preliminary data.</text>
</comment>
<keyword evidence="3" id="KW-1185">Reference proteome</keyword>
<sequence length="98" mass="11424">MQNCLEKKIERNMHMYIDDIMVKSYRKHDLATELTEIFANLRRYQIKLNPLNCTFGVPTTTKERPIAGAPKRPIAGAPRARRCERAGDNCPHQAMRRR</sequence>
<name>A0AAD8QNT1_LOLMU</name>
<dbReference type="InterPro" id="IPR043502">
    <property type="entry name" value="DNA/RNA_pol_sf"/>
</dbReference>
<accession>A0AAD8QNT1</accession>
<gene>
    <name evidence="2" type="ORF">QYE76_029545</name>
</gene>
<dbReference type="InterPro" id="IPR043128">
    <property type="entry name" value="Rev_trsase/Diguanyl_cyclase"/>
</dbReference>
<evidence type="ECO:0000256" key="1">
    <source>
        <dbReference type="SAM" id="MobiDB-lite"/>
    </source>
</evidence>
<evidence type="ECO:0000313" key="3">
    <source>
        <dbReference type="Proteomes" id="UP001231189"/>
    </source>
</evidence>